<keyword evidence="1" id="KW-0472">Membrane</keyword>
<dbReference type="RefSeq" id="WP_168238911.1">
    <property type="nucleotide sequence ID" value="NZ_CP050995.1"/>
</dbReference>
<keyword evidence="4" id="KW-1185">Reference proteome</keyword>
<feature type="transmembrane region" description="Helical" evidence="1">
    <location>
        <begin position="48"/>
        <end position="68"/>
    </location>
</feature>
<evidence type="ECO:0000259" key="2">
    <source>
        <dbReference type="Pfam" id="PF13239"/>
    </source>
</evidence>
<feature type="transmembrane region" description="Helical" evidence="1">
    <location>
        <begin position="20"/>
        <end position="36"/>
    </location>
</feature>
<keyword evidence="1" id="KW-1133">Transmembrane helix</keyword>
<accession>A0ABX6KSY9</accession>
<gene>
    <name evidence="3" type="ORF">FOB44_14165</name>
</gene>
<dbReference type="EMBL" id="CP050995">
    <property type="protein sequence ID" value="QIY91727.1"/>
    <property type="molecule type" value="Genomic_DNA"/>
</dbReference>
<keyword evidence="1" id="KW-0812">Transmembrane</keyword>
<sequence length="90" mass="10682">MDYDTAYGRVQQLKKFYKNLVWFGIVTAIIIGNNWLDNGFHHRFFGGRLLLAIWAIILIIKAFSLFVLDDKWEKEILEKELKKTKESVDF</sequence>
<reference evidence="3 4" key="1">
    <citation type="submission" date="2019-09" db="EMBL/GenBank/DDBJ databases">
        <title>FDA dAtabase for Regulatory Grade micrObial Sequences (FDA-ARGOS): Supporting development and validation of Infectious Disease Dx tests.</title>
        <authorList>
            <person name="Sciortino C."/>
            <person name="Tallon L."/>
            <person name="Sadzewicz L."/>
            <person name="Vavikolanu K."/>
            <person name="Mehta A."/>
            <person name="Aluvathingal J."/>
            <person name="Nadendla S."/>
            <person name="Nandy P."/>
            <person name="Geyer C."/>
            <person name="Yan Y."/>
            <person name="Sichtig H."/>
        </authorList>
    </citation>
    <scope>NUCLEOTIDE SEQUENCE [LARGE SCALE GENOMIC DNA]</scope>
    <source>
        <strain evidence="3 4">FDAARGOS_636</strain>
    </source>
</reference>
<dbReference type="InterPro" id="IPR025698">
    <property type="entry name" value="2TM_dom"/>
</dbReference>
<evidence type="ECO:0000256" key="1">
    <source>
        <dbReference type="SAM" id="Phobius"/>
    </source>
</evidence>
<proteinExistence type="predicted"/>
<feature type="domain" description="2TM" evidence="2">
    <location>
        <begin position="6"/>
        <end position="81"/>
    </location>
</feature>
<protein>
    <submittedName>
        <fullName evidence="3">2TM domain-containing protein</fullName>
    </submittedName>
</protein>
<organism evidence="3 4">
    <name type="scientific">Chryseobacterium gallinarum</name>
    <dbReference type="NCBI Taxonomy" id="1324352"/>
    <lineage>
        <taxon>Bacteria</taxon>
        <taxon>Pseudomonadati</taxon>
        <taxon>Bacteroidota</taxon>
        <taxon>Flavobacteriia</taxon>
        <taxon>Flavobacteriales</taxon>
        <taxon>Weeksellaceae</taxon>
        <taxon>Chryseobacterium group</taxon>
        <taxon>Chryseobacterium</taxon>
    </lineage>
</organism>
<dbReference type="Proteomes" id="UP000501570">
    <property type="component" value="Chromosome"/>
</dbReference>
<evidence type="ECO:0000313" key="4">
    <source>
        <dbReference type="Proteomes" id="UP000501570"/>
    </source>
</evidence>
<name>A0ABX6KSY9_CHRGL</name>
<dbReference type="Pfam" id="PF13239">
    <property type="entry name" value="2TM"/>
    <property type="match status" value="1"/>
</dbReference>
<evidence type="ECO:0000313" key="3">
    <source>
        <dbReference type="EMBL" id="QIY91727.1"/>
    </source>
</evidence>